<dbReference type="InterPro" id="IPR017900">
    <property type="entry name" value="4Fe4S_Fe_S_CS"/>
</dbReference>
<organism evidence="5">
    <name type="scientific">Blautia glucerasea</name>
    <dbReference type="NCBI Taxonomy" id="536633"/>
    <lineage>
        <taxon>Bacteria</taxon>
        <taxon>Bacillati</taxon>
        <taxon>Bacillota</taxon>
        <taxon>Clostridia</taxon>
        <taxon>Lachnospirales</taxon>
        <taxon>Lachnospiraceae</taxon>
        <taxon>Blautia</taxon>
    </lineage>
</organism>
<protein>
    <submittedName>
        <fullName evidence="5">Ferredoxin</fullName>
    </submittedName>
</protein>
<dbReference type="PROSITE" id="PS51379">
    <property type="entry name" value="4FE4S_FER_2"/>
    <property type="match status" value="2"/>
</dbReference>
<dbReference type="GO" id="GO:0046872">
    <property type="term" value="F:metal ion binding"/>
    <property type="evidence" value="ECO:0007669"/>
    <property type="project" value="UniProtKB-KW"/>
</dbReference>
<dbReference type="EMBL" id="CACRST010000019">
    <property type="protein sequence ID" value="VYT17364.1"/>
    <property type="molecule type" value="Genomic_DNA"/>
</dbReference>
<dbReference type="GO" id="GO:0051536">
    <property type="term" value="F:iron-sulfur cluster binding"/>
    <property type="evidence" value="ECO:0007669"/>
    <property type="project" value="UniProtKB-KW"/>
</dbReference>
<keyword evidence="1" id="KW-0479">Metal-binding</keyword>
<dbReference type="Pfam" id="PF01656">
    <property type="entry name" value="CbiA"/>
    <property type="match status" value="1"/>
</dbReference>
<dbReference type="Pfam" id="PF00037">
    <property type="entry name" value="Fer4"/>
    <property type="match status" value="1"/>
</dbReference>
<feature type="domain" description="4Fe-4S ferredoxin-type" evidence="4">
    <location>
        <begin position="87"/>
        <end position="115"/>
    </location>
</feature>
<dbReference type="InterPro" id="IPR017896">
    <property type="entry name" value="4Fe4S_Fe-S-bd"/>
</dbReference>
<sequence>MKIAVLSGKGGAGKTLTAVNLAAAAGNAVYVDCDVEEPNGRLFLNPKEVTETEVTTGLPEFDSEKCTGCRRCVDFCRFHALVYIKNRPKVFSEVCHSCGGCSLVCPAQAVTEKGRTIGRLETGKRGNLQVITGVLDPGEASGVPVISSALKKGSEAGANVIIDCPPGSACPVVESIKEADYCLLVAEPTAFGFHNFCMVHELASLLHKPCGVIINKEEERYVPLEEYCRQKDLPVLLRIPYREEIAKTVSKGKLLVEELPQYMDEFKKLSDRIGGGVL</sequence>
<dbReference type="InterPro" id="IPR002586">
    <property type="entry name" value="CobQ/CobB/MinD/ParA_Nub-bd_dom"/>
</dbReference>
<dbReference type="Gene3D" id="3.40.50.300">
    <property type="entry name" value="P-loop containing nucleotide triphosphate hydrolases"/>
    <property type="match status" value="1"/>
</dbReference>
<feature type="domain" description="4Fe-4S ferredoxin-type" evidence="4">
    <location>
        <begin position="57"/>
        <end position="86"/>
    </location>
</feature>
<evidence type="ECO:0000256" key="3">
    <source>
        <dbReference type="ARBA" id="ARBA00023014"/>
    </source>
</evidence>
<evidence type="ECO:0000313" key="5">
    <source>
        <dbReference type="EMBL" id="VYT17364.1"/>
    </source>
</evidence>
<accession>A0A6N2UG41</accession>
<reference evidence="5" key="1">
    <citation type="submission" date="2019-11" db="EMBL/GenBank/DDBJ databases">
        <authorList>
            <person name="Feng L."/>
        </authorList>
    </citation>
    <scope>NUCLEOTIDE SEQUENCE</scope>
    <source>
        <strain evidence="5">BgluceraseaLFYP119</strain>
    </source>
</reference>
<dbReference type="PANTHER" id="PTHR43063">
    <property type="entry name" value="4FE-4S CLUSTER CONTAINING PARA FAMILY ATPASE PROTEIN"/>
    <property type="match status" value="1"/>
</dbReference>
<dbReference type="SUPFAM" id="SSF52540">
    <property type="entry name" value="P-loop containing nucleoside triphosphate hydrolases"/>
    <property type="match status" value="1"/>
</dbReference>
<dbReference type="PROSITE" id="PS00198">
    <property type="entry name" value="4FE4S_FER_1"/>
    <property type="match status" value="1"/>
</dbReference>
<name>A0A6N2UG41_9FIRM</name>
<dbReference type="SUPFAM" id="SSF54862">
    <property type="entry name" value="4Fe-4S ferredoxins"/>
    <property type="match status" value="1"/>
</dbReference>
<keyword evidence="2" id="KW-0408">Iron</keyword>
<dbReference type="PANTHER" id="PTHR43063:SF1">
    <property type="entry name" value="4FE-4S CLUSTER CONTAINING PARA FAMILY ATPASE PROTEIN"/>
    <property type="match status" value="1"/>
</dbReference>
<evidence type="ECO:0000256" key="2">
    <source>
        <dbReference type="ARBA" id="ARBA00023004"/>
    </source>
</evidence>
<dbReference type="AlphaFoldDB" id="A0A6N2UG41"/>
<evidence type="ECO:0000259" key="4">
    <source>
        <dbReference type="PROSITE" id="PS51379"/>
    </source>
</evidence>
<proteinExistence type="predicted"/>
<keyword evidence="3" id="KW-0411">Iron-sulfur</keyword>
<dbReference type="Gene3D" id="3.30.70.20">
    <property type="match status" value="1"/>
</dbReference>
<evidence type="ECO:0000256" key="1">
    <source>
        <dbReference type="ARBA" id="ARBA00022723"/>
    </source>
</evidence>
<dbReference type="InterPro" id="IPR027417">
    <property type="entry name" value="P-loop_NTPase"/>
</dbReference>
<gene>
    <name evidence="5" type="ORF">BGLFYP119_02105</name>
</gene>
<dbReference type="RefSeq" id="WP_156354558.1">
    <property type="nucleotide sequence ID" value="NZ_CACRST010000019.1"/>
</dbReference>